<reference evidence="3 4" key="1">
    <citation type="submission" date="2017-06" db="EMBL/GenBank/DDBJ databases">
        <authorList>
            <person name="Kim H.J."/>
            <person name="Triplett B.A."/>
        </authorList>
    </citation>
    <scope>NUCLEOTIDE SEQUENCE [LARGE SCALE GENOMIC DNA]</scope>
    <source>
        <strain evidence="3 4">CGMCC 4.2132</strain>
    </source>
</reference>
<evidence type="ECO:0000313" key="3">
    <source>
        <dbReference type="EMBL" id="SNT47699.1"/>
    </source>
</evidence>
<keyword evidence="2" id="KW-0812">Transmembrane</keyword>
<protein>
    <submittedName>
        <fullName evidence="3">Uncharacterized protein</fullName>
    </submittedName>
</protein>
<name>A0A239N0N2_9ACTN</name>
<feature type="region of interest" description="Disordered" evidence="1">
    <location>
        <begin position="266"/>
        <end position="319"/>
    </location>
</feature>
<dbReference type="Proteomes" id="UP000198282">
    <property type="component" value="Unassembled WGS sequence"/>
</dbReference>
<dbReference type="AlphaFoldDB" id="A0A239N0N2"/>
<sequence>MNTIDRLVAGIAADPGPGMTPGARELFDEITTAPALGPAQRRPWRFAVPIVAGLVAATMVLSWVLPTGFGTTPASAALDIKPEGGYYVITVKDLYASPKMYESELRARGLKITLNVASAPPSLDGRIMVMDWQADGLSDAERKSRKDLISTIDRPGVCRFEAGCPIELKVPITFTGRAFVSLARKGRPGEKYNWRISLAAPGESLHCVDFVNRTLDEVRPLLEERGIAPKFAFYNQEGMRDSAPGSWYVLDAVLESSDSAIVMVSPTKKTPASPEDAPFAPENRCEQGPRASGDLTSDTAAENVPEEARDIPGGVMISR</sequence>
<gene>
    <name evidence="3" type="ORF">SAMN05216276_104839</name>
</gene>
<organism evidence="3 4">
    <name type="scientific">Streptosporangium subroseum</name>
    <dbReference type="NCBI Taxonomy" id="106412"/>
    <lineage>
        <taxon>Bacteria</taxon>
        <taxon>Bacillati</taxon>
        <taxon>Actinomycetota</taxon>
        <taxon>Actinomycetes</taxon>
        <taxon>Streptosporangiales</taxon>
        <taxon>Streptosporangiaceae</taxon>
        <taxon>Streptosporangium</taxon>
    </lineage>
</organism>
<dbReference type="RefSeq" id="WP_179282363.1">
    <property type="nucleotide sequence ID" value="NZ_FZOD01000048.1"/>
</dbReference>
<feature type="transmembrane region" description="Helical" evidence="2">
    <location>
        <begin position="46"/>
        <end position="65"/>
    </location>
</feature>
<proteinExistence type="predicted"/>
<evidence type="ECO:0000256" key="2">
    <source>
        <dbReference type="SAM" id="Phobius"/>
    </source>
</evidence>
<keyword evidence="2" id="KW-1133">Transmembrane helix</keyword>
<keyword evidence="2" id="KW-0472">Membrane</keyword>
<evidence type="ECO:0000313" key="4">
    <source>
        <dbReference type="Proteomes" id="UP000198282"/>
    </source>
</evidence>
<keyword evidence="4" id="KW-1185">Reference proteome</keyword>
<dbReference type="EMBL" id="FZOD01000048">
    <property type="protein sequence ID" value="SNT47699.1"/>
    <property type="molecule type" value="Genomic_DNA"/>
</dbReference>
<accession>A0A239N0N2</accession>
<evidence type="ECO:0000256" key="1">
    <source>
        <dbReference type="SAM" id="MobiDB-lite"/>
    </source>
</evidence>